<feature type="domain" description="ABC transmembrane type-1" evidence="8">
    <location>
        <begin position="84"/>
        <end position="300"/>
    </location>
</feature>
<dbReference type="GO" id="GO:0055085">
    <property type="term" value="P:transmembrane transport"/>
    <property type="evidence" value="ECO:0007669"/>
    <property type="project" value="InterPro"/>
</dbReference>
<dbReference type="CDD" id="cd06261">
    <property type="entry name" value="TM_PBP2"/>
    <property type="match status" value="1"/>
</dbReference>
<evidence type="ECO:0000256" key="1">
    <source>
        <dbReference type="ARBA" id="ARBA00004651"/>
    </source>
</evidence>
<accession>A0A1C6HVW7</accession>
<keyword evidence="6 7" id="KW-0472">Membrane</keyword>
<dbReference type="Gene3D" id="1.10.3720.10">
    <property type="entry name" value="MetI-like"/>
    <property type="match status" value="1"/>
</dbReference>
<keyword evidence="2 7" id="KW-0813">Transport</keyword>
<dbReference type="PANTHER" id="PTHR30193:SF37">
    <property type="entry name" value="INNER MEMBRANE ABC TRANSPORTER PERMEASE PROTEIN YCJO"/>
    <property type="match status" value="1"/>
</dbReference>
<comment type="subcellular location">
    <subcellularLocation>
        <location evidence="1 7">Cell membrane</location>
        <topology evidence="1 7">Multi-pass membrane protein</topology>
    </subcellularLocation>
</comment>
<dbReference type="InterPro" id="IPR051393">
    <property type="entry name" value="ABC_transporter_permease"/>
</dbReference>
<dbReference type="GO" id="GO:0005886">
    <property type="term" value="C:plasma membrane"/>
    <property type="evidence" value="ECO:0007669"/>
    <property type="project" value="UniProtKB-SubCell"/>
</dbReference>
<dbReference type="SUPFAM" id="SSF161098">
    <property type="entry name" value="MetI-like"/>
    <property type="match status" value="1"/>
</dbReference>
<dbReference type="AlphaFoldDB" id="A0A1C6HVW7"/>
<feature type="transmembrane region" description="Helical" evidence="7">
    <location>
        <begin position="279"/>
        <end position="300"/>
    </location>
</feature>
<dbReference type="PANTHER" id="PTHR30193">
    <property type="entry name" value="ABC TRANSPORTER PERMEASE PROTEIN"/>
    <property type="match status" value="1"/>
</dbReference>
<protein>
    <submittedName>
        <fullName evidence="9">sn-glycerol-3-phosphate transport system permease protein ugpA</fullName>
    </submittedName>
</protein>
<dbReference type="EMBL" id="FMHG01000001">
    <property type="protein sequence ID" value="SCJ61799.1"/>
    <property type="molecule type" value="Genomic_DNA"/>
</dbReference>
<evidence type="ECO:0000256" key="4">
    <source>
        <dbReference type="ARBA" id="ARBA00022692"/>
    </source>
</evidence>
<feature type="transmembrane region" description="Helical" evidence="7">
    <location>
        <begin position="88"/>
        <end position="107"/>
    </location>
</feature>
<keyword evidence="5 7" id="KW-1133">Transmembrane helix</keyword>
<sequence length="312" mass="34727">MKTAAMTAPPGAVSHKKISLAKLKPYLFMLPAVALIGFWVYKPLCQTLGLAGYKWSMVPGTTPEFVGLQNFTKLFSNKDFWPAVKNTLFYTLGLLPFSIVLPLFIAAATQTVRGRAQKVYRALFFVPMIMAPVAVSVIFQWLLHPTNGLVNKLLIDLGVIEQGIAFFSNETFSRLMILLITGWKMIGFSTLMFSAAISGVNREYYESAKLDGASNIRQFFTITLPLLSPTVMLMVMMSVLFASQWTFAYIDVLSQGGPYGTSTNIYYMMYKFGFSDMNVGLSAAAAALFFIVFGLIALVMMRLSKKYAFYDN</sequence>
<feature type="transmembrane region" description="Helical" evidence="7">
    <location>
        <begin position="219"/>
        <end position="242"/>
    </location>
</feature>
<keyword evidence="3" id="KW-1003">Cell membrane</keyword>
<reference evidence="9" key="1">
    <citation type="submission" date="2015-09" db="EMBL/GenBank/DDBJ databases">
        <authorList>
            <consortium name="Pathogen Informatics"/>
        </authorList>
    </citation>
    <scope>NUCLEOTIDE SEQUENCE</scope>
    <source>
        <strain evidence="9">2789STDY5834896</strain>
    </source>
</reference>
<proteinExistence type="inferred from homology"/>
<feature type="transmembrane region" description="Helical" evidence="7">
    <location>
        <begin position="119"/>
        <end position="143"/>
    </location>
</feature>
<organism evidence="9">
    <name type="scientific">uncultured Anaerotruncus sp</name>
    <dbReference type="NCBI Taxonomy" id="905011"/>
    <lineage>
        <taxon>Bacteria</taxon>
        <taxon>Bacillati</taxon>
        <taxon>Bacillota</taxon>
        <taxon>Clostridia</taxon>
        <taxon>Eubacteriales</taxon>
        <taxon>Oscillospiraceae</taxon>
        <taxon>Anaerotruncus</taxon>
        <taxon>environmental samples</taxon>
    </lineage>
</organism>
<evidence type="ECO:0000256" key="6">
    <source>
        <dbReference type="ARBA" id="ARBA00023136"/>
    </source>
</evidence>
<comment type="similarity">
    <text evidence="7">Belongs to the binding-protein-dependent transport system permease family.</text>
</comment>
<evidence type="ECO:0000256" key="5">
    <source>
        <dbReference type="ARBA" id="ARBA00022989"/>
    </source>
</evidence>
<dbReference type="InterPro" id="IPR035906">
    <property type="entry name" value="MetI-like_sf"/>
</dbReference>
<dbReference type="PROSITE" id="PS50928">
    <property type="entry name" value="ABC_TM1"/>
    <property type="match status" value="1"/>
</dbReference>
<gene>
    <name evidence="9" type="primary">ugpA</name>
    <name evidence="9" type="ORF">SAMEA3545359_01082</name>
</gene>
<name>A0A1C6HVW7_9FIRM</name>
<dbReference type="Pfam" id="PF00528">
    <property type="entry name" value="BPD_transp_1"/>
    <property type="match status" value="1"/>
</dbReference>
<evidence type="ECO:0000259" key="8">
    <source>
        <dbReference type="PROSITE" id="PS50928"/>
    </source>
</evidence>
<keyword evidence="4 7" id="KW-0812">Transmembrane</keyword>
<evidence type="ECO:0000256" key="3">
    <source>
        <dbReference type="ARBA" id="ARBA00022475"/>
    </source>
</evidence>
<feature type="transmembrane region" description="Helical" evidence="7">
    <location>
        <begin position="23"/>
        <end position="41"/>
    </location>
</feature>
<dbReference type="InterPro" id="IPR000515">
    <property type="entry name" value="MetI-like"/>
</dbReference>
<evidence type="ECO:0000313" key="9">
    <source>
        <dbReference type="EMBL" id="SCJ61799.1"/>
    </source>
</evidence>
<evidence type="ECO:0000256" key="2">
    <source>
        <dbReference type="ARBA" id="ARBA00022448"/>
    </source>
</evidence>
<feature type="transmembrane region" description="Helical" evidence="7">
    <location>
        <begin position="175"/>
        <end position="198"/>
    </location>
</feature>
<evidence type="ECO:0000256" key="7">
    <source>
        <dbReference type="RuleBase" id="RU363032"/>
    </source>
</evidence>